<evidence type="ECO:0000313" key="8">
    <source>
        <dbReference type="EMBL" id="SHF15294.1"/>
    </source>
</evidence>
<dbReference type="InterPro" id="IPR050281">
    <property type="entry name" value="Flavin_monoamine_oxidase"/>
</dbReference>
<dbReference type="Gene3D" id="3.50.50.60">
    <property type="entry name" value="FAD/NAD(P)-binding domain"/>
    <property type="match status" value="1"/>
</dbReference>
<dbReference type="EC" id="1.13.12.3" evidence="3"/>
<evidence type="ECO:0000256" key="6">
    <source>
        <dbReference type="ARBA" id="ARBA00047321"/>
    </source>
</evidence>
<comment type="pathway">
    <text evidence="1">Plant hormone metabolism; auxin biosynthesis.</text>
</comment>
<dbReference type="RefSeq" id="WP_073355997.1">
    <property type="nucleotide sequence ID" value="NZ_FQUZ01000014.1"/>
</dbReference>
<evidence type="ECO:0000256" key="4">
    <source>
        <dbReference type="ARBA" id="ARBA00017871"/>
    </source>
</evidence>
<comment type="catalytic activity">
    <reaction evidence="6">
        <text>L-tryptophan + O2 = indole-3-acetamide + CO2 + H2O</text>
        <dbReference type="Rhea" id="RHEA:16165"/>
        <dbReference type="ChEBI" id="CHEBI:15377"/>
        <dbReference type="ChEBI" id="CHEBI:15379"/>
        <dbReference type="ChEBI" id="CHEBI:16031"/>
        <dbReference type="ChEBI" id="CHEBI:16526"/>
        <dbReference type="ChEBI" id="CHEBI:57912"/>
        <dbReference type="EC" id="1.13.12.3"/>
    </reaction>
</comment>
<dbReference type="Pfam" id="PF01593">
    <property type="entry name" value="Amino_oxidase"/>
    <property type="match status" value="1"/>
</dbReference>
<organism evidence="8 9">
    <name type="scientific">Lampropedia hyalina DSM 16112</name>
    <dbReference type="NCBI Taxonomy" id="1122156"/>
    <lineage>
        <taxon>Bacteria</taxon>
        <taxon>Pseudomonadati</taxon>
        <taxon>Pseudomonadota</taxon>
        <taxon>Betaproteobacteria</taxon>
        <taxon>Burkholderiales</taxon>
        <taxon>Comamonadaceae</taxon>
        <taxon>Lampropedia</taxon>
    </lineage>
</organism>
<dbReference type="Gene3D" id="3.90.660.10">
    <property type="match status" value="1"/>
</dbReference>
<accession>A0A1M4ZBA5</accession>
<dbReference type="EMBL" id="FQUZ01000014">
    <property type="protein sequence ID" value="SHF15294.1"/>
    <property type="molecule type" value="Genomic_DNA"/>
</dbReference>
<evidence type="ECO:0000256" key="3">
    <source>
        <dbReference type="ARBA" id="ARBA00012535"/>
    </source>
</evidence>
<dbReference type="InterPro" id="IPR002937">
    <property type="entry name" value="Amino_oxidase"/>
</dbReference>
<protein>
    <recommendedName>
        <fullName evidence="4">Tryptophan 2-monooxygenase</fullName>
        <ecNumber evidence="3">1.13.12.3</ecNumber>
    </recommendedName>
</protein>
<dbReference type="Gene3D" id="1.20.1440.240">
    <property type="match status" value="1"/>
</dbReference>
<dbReference type="OrthoDB" id="337830at2"/>
<reference evidence="8 9" key="1">
    <citation type="submission" date="2016-11" db="EMBL/GenBank/DDBJ databases">
        <authorList>
            <person name="Jaros S."/>
            <person name="Januszkiewicz K."/>
            <person name="Wedrychowicz H."/>
        </authorList>
    </citation>
    <scope>NUCLEOTIDE SEQUENCE [LARGE SCALE GENOMIC DNA]</scope>
    <source>
        <strain evidence="8 9">DSM 16112</strain>
    </source>
</reference>
<keyword evidence="9" id="KW-1185">Reference proteome</keyword>
<dbReference type="AlphaFoldDB" id="A0A1M4ZBA5"/>
<proteinExistence type="inferred from homology"/>
<evidence type="ECO:0000256" key="2">
    <source>
        <dbReference type="ARBA" id="ARBA00005833"/>
    </source>
</evidence>
<dbReference type="PROSITE" id="PS51318">
    <property type="entry name" value="TAT"/>
    <property type="match status" value="1"/>
</dbReference>
<dbReference type="InterPro" id="IPR006311">
    <property type="entry name" value="TAT_signal"/>
</dbReference>
<comment type="similarity">
    <text evidence="2">Belongs to the tryptophan 2-monooxygenase family.</text>
</comment>
<evidence type="ECO:0000259" key="7">
    <source>
        <dbReference type="Pfam" id="PF01593"/>
    </source>
</evidence>
<evidence type="ECO:0000313" key="9">
    <source>
        <dbReference type="Proteomes" id="UP000184327"/>
    </source>
</evidence>
<gene>
    <name evidence="8" type="ORF">SAMN02745117_01409</name>
</gene>
<feature type="domain" description="Amine oxidase" evidence="7">
    <location>
        <begin position="68"/>
        <end position="522"/>
    </location>
</feature>
<dbReference type="SUPFAM" id="SSF51905">
    <property type="entry name" value="FAD/NAD(P)-binding domain"/>
    <property type="match status" value="1"/>
</dbReference>
<dbReference type="STRING" id="1122156.SAMN02745117_01409"/>
<keyword evidence="5" id="KW-0073">Auxin biosynthesis</keyword>
<dbReference type="Proteomes" id="UP000184327">
    <property type="component" value="Unassembled WGS sequence"/>
</dbReference>
<dbReference type="GO" id="GO:0009851">
    <property type="term" value="P:auxin biosynthetic process"/>
    <property type="evidence" value="ECO:0007669"/>
    <property type="project" value="UniProtKB-KW"/>
</dbReference>
<name>A0A1M4ZBA5_9BURK</name>
<evidence type="ECO:0000256" key="1">
    <source>
        <dbReference type="ARBA" id="ARBA00004814"/>
    </source>
</evidence>
<dbReference type="InterPro" id="IPR036188">
    <property type="entry name" value="FAD/NAD-bd_sf"/>
</dbReference>
<dbReference type="PANTHER" id="PTHR10742">
    <property type="entry name" value="FLAVIN MONOAMINE OXIDASE"/>
    <property type="match status" value="1"/>
</dbReference>
<sequence length="534" mass="58472">MSDAIHSIGEAVPTRRDFLYRVAALGGLGLAMATMDAWGMGSASGADSPPLLKGSGKGKKVLILGAGIAGMTSAYELRKIGYECVVLEARDIAGGRARTARRGTRSEEIGSGNATCAFDDQDFFNLGPMRIPYHHRSTLHYTREFQIPLGIFVNDNDAAYVYHENAGALSGKRFRQGEIKADMRGHVNELIAKSIHTGKLDETLTAEDKVLLLDYLTHEGYLRADDLKYVGTNGRGYKVNPGAGMEPGPGEASDPLGFQEVLQSKLGKVYQSVQNFNQQVTMFHPLKGMDQIGNAFVQRLGNTIRFHTEVTKLRQDANGVTATIKDTHNGTTDTVQADFCICTIPLSVLRHIDTDFSEPVKAAIASVEYASAGKIGIQMKRRFWEEDDAIYGGHVRTDIKGIGTITLPSNNWQAKKGVVLGYYNFSKTAAEVGDSSHQERTELAVSGGQKIFPQYRENVESSFSIAWQKVPYSRGGWANWTPETRKSAYPLLLEPQGRVFLAGEHLSYQTGWISGAIESAWQQIGKLHQRATAS</sequence>
<dbReference type="PANTHER" id="PTHR10742:SF410">
    <property type="entry name" value="LYSINE-SPECIFIC HISTONE DEMETHYLASE 2"/>
    <property type="match status" value="1"/>
</dbReference>
<dbReference type="GO" id="GO:0050361">
    <property type="term" value="F:tryptophan 2-monooxygenase activity"/>
    <property type="evidence" value="ECO:0007669"/>
    <property type="project" value="UniProtKB-EC"/>
</dbReference>
<dbReference type="SUPFAM" id="SSF54373">
    <property type="entry name" value="FAD-linked reductases, C-terminal domain"/>
    <property type="match status" value="1"/>
</dbReference>
<evidence type="ECO:0000256" key="5">
    <source>
        <dbReference type="ARBA" id="ARBA00023070"/>
    </source>
</evidence>